<proteinExistence type="predicted"/>
<name>A0A0V0UAE0_9BILA</name>
<keyword evidence="2" id="KW-1185">Reference proteome</keyword>
<evidence type="ECO:0000313" key="1">
    <source>
        <dbReference type="EMBL" id="KRX47799.1"/>
    </source>
</evidence>
<dbReference type="AlphaFoldDB" id="A0A0V0UAE0"/>
<dbReference type="Proteomes" id="UP000055048">
    <property type="component" value="Unassembled WGS sequence"/>
</dbReference>
<sequence>MFAIGELNIFCICILKNDNMIIIGLNLKVARDILKVAIEAFLWDEEFLLIIEMELKYRDEF</sequence>
<comment type="caution">
    <text evidence="1">The sequence shown here is derived from an EMBL/GenBank/DDBJ whole genome shotgun (WGS) entry which is preliminary data.</text>
</comment>
<reference evidence="1 2" key="1">
    <citation type="submission" date="2015-01" db="EMBL/GenBank/DDBJ databases">
        <title>Evolution of Trichinella species and genotypes.</title>
        <authorList>
            <person name="Korhonen P.K."/>
            <person name="Edoardo P."/>
            <person name="Giuseppe L.R."/>
            <person name="Gasser R.B."/>
        </authorList>
    </citation>
    <scope>NUCLEOTIDE SEQUENCE [LARGE SCALE GENOMIC DNA]</scope>
    <source>
        <strain evidence="1">ISS417</strain>
    </source>
</reference>
<gene>
    <name evidence="1" type="ORF">T05_5484</name>
</gene>
<evidence type="ECO:0000313" key="2">
    <source>
        <dbReference type="Proteomes" id="UP000055048"/>
    </source>
</evidence>
<accession>A0A0V0UAE0</accession>
<organism evidence="1 2">
    <name type="scientific">Trichinella murrelli</name>
    <dbReference type="NCBI Taxonomy" id="144512"/>
    <lineage>
        <taxon>Eukaryota</taxon>
        <taxon>Metazoa</taxon>
        <taxon>Ecdysozoa</taxon>
        <taxon>Nematoda</taxon>
        <taxon>Enoplea</taxon>
        <taxon>Dorylaimia</taxon>
        <taxon>Trichinellida</taxon>
        <taxon>Trichinellidae</taxon>
        <taxon>Trichinella</taxon>
    </lineage>
</organism>
<protein>
    <submittedName>
        <fullName evidence="1">Uncharacterized protein</fullName>
    </submittedName>
</protein>
<dbReference type="EMBL" id="JYDJ01000038">
    <property type="protein sequence ID" value="KRX47799.1"/>
    <property type="molecule type" value="Genomic_DNA"/>
</dbReference>